<keyword evidence="5" id="KW-0158">Chromosome</keyword>
<comment type="caution">
    <text evidence="21">The sequence shown here is derived from an EMBL/GenBank/DDBJ whole genome shotgun (WGS) entry which is preliminary data.</text>
</comment>
<keyword evidence="6 16" id="KW-0540">Nuclease</keyword>
<evidence type="ECO:0000256" key="7">
    <source>
        <dbReference type="ARBA" id="ARBA00022723"/>
    </source>
</evidence>
<dbReference type="GO" id="GO:0031573">
    <property type="term" value="P:mitotic intra-S DNA damage checkpoint signaling"/>
    <property type="evidence" value="ECO:0007669"/>
    <property type="project" value="TreeGrafter"/>
</dbReference>
<keyword evidence="15 16" id="KW-0469">Meiosis</keyword>
<dbReference type="NCBIfam" id="TIGR00583">
    <property type="entry name" value="mre11"/>
    <property type="match status" value="1"/>
</dbReference>
<dbReference type="Proteomes" id="UP000761534">
    <property type="component" value="Unassembled WGS sequence"/>
</dbReference>
<evidence type="ECO:0000256" key="14">
    <source>
        <dbReference type="ARBA" id="ARBA00023242"/>
    </source>
</evidence>
<evidence type="ECO:0000256" key="15">
    <source>
        <dbReference type="ARBA" id="ARBA00023254"/>
    </source>
</evidence>
<evidence type="ECO:0000256" key="19">
    <source>
        <dbReference type="SAM" id="MobiDB-lite"/>
    </source>
</evidence>
<keyword evidence="7" id="KW-0479">Metal-binding</keyword>
<dbReference type="SUPFAM" id="SSF56300">
    <property type="entry name" value="Metallo-dependent phosphatases"/>
    <property type="match status" value="1"/>
</dbReference>
<keyword evidence="22" id="KW-1185">Reference proteome</keyword>
<evidence type="ECO:0000256" key="11">
    <source>
        <dbReference type="ARBA" id="ARBA00022839"/>
    </source>
</evidence>
<comment type="similarity">
    <text evidence="4 16 18">Belongs to the MRE11/RAD32 family.</text>
</comment>
<dbReference type="InterPro" id="IPR007281">
    <property type="entry name" value="Mre11_DNA-bd"/>
</dbReference>
<accession>A0A642UJ40</accession>
<evidence type="ECO:0000256" key="12">
    <source>
        <dbReference type="ARBA" id="ARBA00023204"/>
    </source>
</evidence>
<feature type="compositionally biased region" description="Low complexity" evidence="19">
    <location>
        <begin position="653"/>
        <end position="662"/>
    </location>
</feature>
<feature type="active site" description="Proton donor" evidence="17">
    <location>
        <position position="153"/>
    </location>
</feature>
<feature type="compositionally biased region" description="Basic and acidic residues" evidence="19">
    <location>
        <begin position="534"/>
        <end position="552"/>
    </location>
</feature>
<evidence type="ECO:0000256" key="16">
    <source>
        <dbReference type="PIRNR" id="PIRNR000882"/>
    </source>
</evidence>
<keyword evidence="10 16" id="KW-0378">Hydrolase</keyword>
<dbReference type="GO" id="GO:0007095">
    <property type="term" value="P:mitotic G2 DNA damage checkpoint signaling"/>
    <property type="evidence" value="ECO:0007669"/>
    <property type="project" value="TreeGrafter"/>
</dbReference>
<dbReference type="InterPro" id="IPR003701">
    <property type="entry name" value="Mre11"/>
</dbReference>
<reference evidence="21" key="1">
    <citation type="journal article" date="2019" name="G3 (Bethesda)">
        <title>Genome Assemblies of Two Rare Opportunistic Yeast Pathogens: Diutina rugosa (syn. Candida rugosa) and Trichomonascus ciferrii (syn. Candida ciferrii).</title>
        <authorList>
            <person name="Mixao V."/>
            <person name="Saus E."/>
            <person name="Hansen A.P."/>
            <person name="Lass-Florl C."/>
            <person name="Gabaldon T."/>
        </authorList>
    </citation>
    <scope>NUCLEOTIDE SEQUENCE</scope>
    <source>
        <strain evidence="21">CBS 4856</strain>
    </source>
</reference>
<protein>
    <recommendedName>
        <fullName evidence="16">Double-strand break repair protein</fullName>
    </recommendedName>
</protein>
<dbReference type="InterPro" id="IPR004843">
    <property type="entry name" value="Calcineurin-like_PHP"/>
</dbReference>
<evidence type="ECO:0000259" key="20">
    <source>
        <dbReference type="SMART" id="SM01347"/>
    </source>
</evidence>
<feature type="compositionally biased region" description="Pro residues" evidence="19">
    <location>
        <begin position="677"/>
        <end position="686"/>
    </location>
</feature>
<feature type="compositionally biased region" description="Polar residues" evidence="19">
    <location>
        <begin position="564"/>
        <end position="578"/>
    </location>
</feature>
<evidence type="ECO:0000256" key="3">
    <source>
        <dbReference type="ARBA" id="ARBA00004286"/>
    </source>
</evidence>
<feature type="compositionally biased region" description="Acidic residues" evidence="19">
    <location>
        <begin position="553"/>
        <end position="562"/>
    </location>
</feature>
<evidence type="ECO:0000256" key="2">
    <source>
        <dbReference type="ARBA" id="ARBA00004123"/>
    </source>
</evidence>
<feature type="region of interest" description="Disordered" evidence="19">
    <location>
        <begin position="534"/>
        <end position="700"/>
    </location>
</feature>
<evidence type="ECO:0000256" key="5">
    <source>
        <dbReference type="ARBA" id="ARBA00022454"/>
    </source>
</evidence>
<dbReference type="GO" id="GO:0035861">
    <property type="term" value="C:site of double-strand break"/>
    <property type="evidence" value="ECO:0007669"/>
    <property type="project" value="TreeGrafter"/>
</dbReference>
<keyword evidence="14 16" id="KW-0539">Nucleus</keyword>
<dbReference type="AlphaFoldDB" id="A0A642UJ40"/>
<proteinExistence type="inferred from homology"/>
<dbReference type="GO" id="GO:0000723">
    <property type="term" value="P:telomere maintenance"/>
    <property type="evidence" value="ECO:0007669"/>
    <property type="project" value="TreeGrafter"/>
</dbReference>
<dbReference type="Gene3D" id="3.60.21.10">
    <property type="match status" value="1"/>
</dbReference>
<dbReference type="GO" id="GO:0000014">
    <property type="term" value="F:single-stranded DNA endodeoxyribonuclease activity"/>
    <property type="evidence" value="ECO:0007669"/>
    <property type="project" value="TreeGrafter"/>
</dbReference>
<keyword evidence="13 16" id="KW-0464">Manganese</keyword>
<dbReference type="Gene3D" id="3.30.110.110">
    <property type="entry name" value="Mre11, capping domain"/>
    <property type="match status" value="1"/>
</dbReference>
<dbReference type="Pfam" id="PF04152">
    <property type="entry name" value="Mre11_DNA_bind"/>
    <property type="match status" value="1"/>
</dbReference>
<dbReference type="PANTHER" id="PTHR10139">
    <property type="entry name" value="DOUBLE-STRAND BREAK REPAIR PROTEIN MRE11"/>
    <property type="match status" value="1"/>
</dbReference>
<dbReference type="GO" id="GO:0000724">
    <property type="term" value="P:double-strand break repair via homologous recombination"/>
    <property type="evidence" value="ECO:0007669"/>
    <property type="project" value="TreeGrafter"/>
</dbReference>
<dbReference type="GO" id="GO:0030870">
    <property type="term" value="C:Mre11 complex"/>
    <property type="evidence" value="ECO:0007669"/>
    <property type="project" value="UniProtKB-UniRule"/>
</dbReference>
<dbReference type="PANTHER" id="PTHR10139:SF1">
    <property type="entry name" value="DOUBLE-STRAND BREAK REPAIR PROTEIN MRE11"/>
    <property type="match status" value="1"/>
</dbReference>
<dbReference type="GO" id="GO:0030145">
    <property type="term" value="F:manganese ion binding"/>
    <property type="evidence" value="ECO:0007669"/>
    <property type="project" value="UniProtKB-UniRule"/>
</dbReference>
<evidence type="ECO:0000256" key="18">
    <source>
        <dbReference type="RuleBase" id="RU003447"/>
    </source>
</evidence>
<keyword evidence="8 16" id="KW-0255">Endonuclease</keyword>
<evidence type="ECO:0000256" key="1">
    <source>
        <dbReference type="ARBA" id="ARBA00001936"/>
    </source>
</evidence>
<dbReference type="CDD" id="cd00840">
    <property type="entry name" value="MPP_Mre11_N"/>
    <property type="match status" value="1"/>
</dbReference>
<evidence type="ECO:0000256" key="9">
    <source>
        <dbReference type="ARBA" id="ARBA00022763"/>
    </source>
</evidence>
<dbReference type="InterPro" id="IPR029052">
    <property type="entry name" value="Metallo-depent_PP-like"/>
</dbReference>
<dbReference type="SMART" id="SM01347">
    <property type="entry name" value="Mre11_DNA_bind"/>
    <property type="match status" value="1"/>
</dbReference>
<name>A0A642UJ40_9ASCO</name>
<evidence type="ECO:0000313" key="21">
    <source>
        <dbReference type="EMBL" id="KAA8899895.1"/>
    </source>
</evidence>
<evidence type="ECO:0000256" key="6">
    <source>
        <dbReference type="ARBA" id="ARBA00022722"/>
    </source>
</evidence>
<dbReference type="GO" id="GO:0006303">
    <property type="term" value="P:double-strand break repair via nonhomologous end joining"/>
    <property type="evidence" value="ECO:0007669"/>
    <property type="project" value="TreeGrafter"/>
</dbReference>
<dbReference type="InterPro" id="IPR038487">
    <property type="entry name" value="Mre11_capping_dom"/>
</dbReference>
<dbReference type="FunFam" id="3.60.21.10:FF:000011">
    <property type="entry name" value="Double-strand break repair protein"/>
    <property type="match status" value="1"/>
</dbReference>
<sequence length="700" mass="78040">METEEWHLEYKNFGGSVDSNSSPELGELKLLWVLRDTFRILITTDNHVGYNESDPIRGNDAAKTFHEIMMVAKEQEVDMVLQAGDLFHINRPSRESMFQVIKTLRMCCLGDKPCEFEVLNHGQLGVDETFDYVNYEDPNINVAIPVFGISGNHDDSGGASMLSPMDVLSATGLLNHFGRVAENDHITVSPILLRKGTTKLALYGIASVRDERLHRTFKSHNVKFLRPNESSDEWFNLIAVHQNHAAHNATNHLPESFLPDFMDTVIWGHEHECLIDPVKNPDQGFSVIQPGSSVATSLCEGEAAPKYVCIMSITGKEFGIEKFPLKTVRPFKMETVILSADSFIEPGPDTKIEVTKWMIRKVEKLIDQAKAEWYENRLEEETDELPPLPLIRLRVEYSGGYEVENPTRFSNRFVGRVANVNDVVQYFRKKAPAGKKMTGKSSLAGETEKPKELALDNVRVRALVEEYLRQQKLDMLQENGLGDAISEFVDKEDKGAVKSFVDDSLATQMKNLLNLGEIDEEKLMKAISRTKNIPIEKDSGKKSNKGKEKEKEDGDSDFEMEEAPSTNSKAKNTKSTRGNGRGGKKATATSATATRKKTTPFKSAEVVIDSDEEAIASDHQSVPDSVEVQQIEDSDYEEPAPTPRQVKSRAAKKATTGSTTKKAPQKRSAKKKEPPEKPATPPPPPFTMGLTNLSLIKCVS</sequence>
<dbReference type="GO" id="GO:0008296">
    <property type="term" value="F:3'-5'-DNA exonuclease activity"/>
    <property type="evidence" value="ECO:0007669"/>
    <property type="project" value="InterPro"/>
</dbReference>
<comment type="function">
    <text evidence="16">Core component of the MRN complex, which plays a central role in double-strand break (DSB) repair, DNA recombination, maintenance of telomere integrity and meiosis. The MRN complex is involved in the repair of DNA double-strand breaks (DSBs) via homologous recombination (HR), an error-free mechanism which primarily occurs during S and G2 phases. The complex (1) mediates the end resection of damaged DNA, which generates proper single-stranded DNA, a key initial steps in HR, and is (2) required for the recruitment of other repair factors and efficient activation of ATM and ATR upon DNA damage. Within the MRN complex, MRE11 possesses both single-strand endonuclease activity and double-strand-specific 3'-5' exonuclease activity. MRE11 first endonucleolytically cleaves the 5' strand at DNA DSB ends to prevent non-homologous end joining (NHEJ) and licence HR. It then generates a single-stranded DNA gap via 3' to 5' exonucleolytic degradation, which is required for single-strand invasion and recombination.</text>
</comment>
<keyword evidence="9 16" id="KW-0227">DNA damage</keyword>
<organism evidence="21 22">
    <name type="scientific">Trichomonascus ciferrii</name>
    <dbReference type="NCBI Taxonomy" id="44093"/>
    <lineage>
        <taxon>Eukaryota</taxon>
        <taxon>Fungi</taxon>
        <taxon>Dikarya</taxon>
        <taxon>Ascomycota</taxon>
        <taxon>Saccharomycotina</taxon>
        <taxon>Dipodascomycetes</taxon>
        <taxon>Dipodascales</taxon>
        <taxon>Trichomonascaceae</taxon>
        <taxon>Trichomonascus</taxon>
        <taxon>Trichomonascus ciferrii complex</taxon>
    </lineage>
</organism>
<evidence type="ECO:0000313" key="22">
    <source>
        <dbReference type="Proteomes" id="UP000761534"/>
    </source>
</evidence>
<dbReference type="EMBL" id="SWFS01000514">
    <property type="protein sequence ID" value="KAA8899895.1"/>
    <property type="molecule type" value="Genomic_DNA"/>
</dbReference>
<dbReference type="GO" id="GO:0042138">
    <property type="term" value="P:meiotic DNA double-strand break formation"/>
    <property type="evidence" value="ECO:0007669"/>
    <property type="project" value="TreeGrafter"/>
</dbReference>
<dbReference type="Pfam" id="PF00149">
    <property type="entry name" value="Metallophos"/>
    <property type="match status" value="1"/>
</dbReference>
<evidence type="ECO:0000256" key="13">
    <source>
        <dbReference type="ARBA" id="ARBA00023211"/>
    </source>
</evidence>
<dbReference type="PIRSF" id="PIRSF000882">
    <property type="entry name" value="DSB_repair_MRE11"/>
    <property type="match status" value="1"/>
</dbReference>
<evidence type="ECO:0000256" key="10">
    <source>
        <dbReference type="ARBA" id="ARBA00022801"/>
    </source>
</evidence>
<keyword evidence="12 16" id="KW-0234">DNA repair</keyword>
<dbReference type="InterPro" id="IPR041796">
    <property type="entry name" value="Mre11_N"/>
</dbReference>
<feature type="domain" description="Mre11 DNA-binding" evidence="20">
    <location>
        <begin position="318"/>
        <end position="488"/>
    </location>
</feature>
<dbReference type="OrthoDB" id="30417at2759"/>
<comment type="cofactor">
    <cofactor evidence="1 16">
        <name>Mn(2+)</name>
        <dbReference type="ChEBI" id="CHEBI:29035"/>
    </cofactor>
</comment>
<evidence type="ECO:0000256" key="17">
    <source>
        <dbReference type="PIRSR" id="PIRSR000882-1"/>
    </source>
</evidence>
<comment type="subcellular location">
    <subcellularLocation>
        <location evidence="3">Chromosome</location>
    </subcellularLocation>
    <subcellularLocation>
        <location evidence="2 16">Nucleus</location>
    </subcellularLocation>
</comment>
<dbReference type="GO" id="GO:0097552">
    <property type="term" value="P:mitochondrial double-strand break repair via homologous recombination"/>
    <property type="evidence" value="ECO:0007669"/>
    <property type="project" value="TreeGrafter"/>
</dbReference>
<keyword evidence="11 16" id="KW-0269">Exonuclease</keyword>
<gene>
    <name evidence="21" type="ORF">TRICI_006265</name>
</gene>
<dbReference type="VEuPathDB" id="FungiDB:TRICI_006265"/>
<evidence type="ECO:0000256" key="8">
    <source>
        <dbReference type="ARBA" id="ARBA00022759"/>
    </source>
</evidence>
<evidence type="ECO:0000256" key="4">
    <source>
        <dbReference type="ARBA" id="ARBA00009028"/>
    </source>
</evidence>